<dbReference type="InterPro" id="IPR036610">
    <property type="entry name" value="PEBP-like_sf"/>
</dbReference>
<keyword evidence="1" id="KW-0812">Transmembrane</keyword>
<dbReference type="InterPro" id="IPR008914">
    <property type="entry name" value="PEBP"/>
</dbReference>
<name>A0A1E1WM74_PECGO</name>
<evidence type="ECO:0000313" key="2">
    <source>
        <dbReference type="EMBL" id="JAT87961.1"/>
    </source>
</evidence>
<dbReference type="CDD" id="cd00866">
    <property type="entry name" value="PEBP_euk"/>
    <property type="match status" value="1"/>
</dbReference>
<dbReference type="PANTHER" id="PTHR11362">
    <property type="entry name" value="PHOSPHATIDYLETHANOLAMINE-BINDING PROTEIN"/>
    <property type="match status" value="1"/>
</dbReference>
<sequence length="215" mass="24353">YKATYTYYLNTTLGIYVYFCTYVFINVYYLFILVHVFIANAKSDSNVSRTFKKLQLVPNVIPTAPQNKLTVIYGEDSEVELGNSFEITDTLSPPKVTWDGDEDSLYTLIMTGPDVPFPQQPRPSQILHWLIGNIEGNDLDSGDVIAPYLQPLPPPTSDPLRYTLLVYKQNDVENFTELSTLKRKGFKIADFAEKHNLDGPVFGNFFLASTVKAIF</sequence>
<feature type="non-terminal residue" evidence="2">
    <location>
        <position position="1"/>
    </location>
</feature>
<dbReference type="OrthoDB" id="2506647at2759"/>
<protein>
    <recommendedName>
        <fullName evidence="3">Phosphatidylethanolamine-binding protein</fullName>
    </recommendedName>
</protein>
<feature type="transmembrane region" description="Helical" evidence="1">
    <location>
        <begin position="15"/>
        <end position="39"/>
    </location>
</feature>
<dbReference type="Pfam" id="PF01161">
    <property type="entry name" value="PBP"/>
    <property type="match status" value="1"/>
</dbReference>
<dbReference type="SUPFAM" id="SSF49777">
    <property type="entry name" value="PEBP-like"/>
    <property type="match status" value="1"/>
</dbReference>
<dbReference type="EMBL" id="GDQN01003093">
    <property type="protein sequence ID" value="JAT87961.1"/>
    <property type="molecule type" value="Transcribed_RNA"/>
</dbReference>
<dbReference type="PANTHER" id="PTHR11362:SF82">
    <property type="entry name" value="PHOSPHATIDYLETHANOLAMINE-BINDING PROTEIN 4"/>
    <property type="match status" value="1"/>
</dbReference>
<keyword evidence="1" id="KW-1133">Transmembrane helix</keyword>
<keyword evidence="1" id="KW-0472">Membrane</keyword>
<dbReference type="InterPro" id="IPR035810">
    <property type="entry name" value="PEBP_euk"/>
</dbReference>
<accession>A0A1E1WM74</accession>
<reference evidence="2" key="1">
    <citation type="submission" date="2015-09" db="EMBL/GenBank/DDBJ databases">
        <title>De novo assembly of Pectinophora gossypiella (Pink Bollworm) gut transcriptome.</title>
        <authorList>
            <person name="Tassone E.E."/>
        </authorList>
    </citation>
    <scope>NUCLEOTIDE SEQUENCE</scope>
</reference>
<dbReference type="AlphaFoldDB" id="A0A1E1WM74"/>
<evidence type="ECO:0008006" key="3">
    <source>
        <dbReference type="Google" id="ProtNLM"/>
    </source>
</evidence>
<dbReference type="Gene3D" id="3.90.280.10">
    <property type="entry name" value="PEBP-like"/>
    <property type="match status" value="1"/>
</dbReference>
<evidence type="ECO:0000256" key="1">
    <source>
        <dbReference type="SAM" id="Phobius"/>
    </source>
</evidence>
<gene>
    <name evidence="2" type="ORF">g.12633</name>
</gene>
<proteinExistence type="predicted"/>
<organism evidence="2">
    <name type="scientific">Pectinophora gossypiella</name>
    <name type="common">Cotton pink bollworm</name>
    <name type="synonym">Depressaria gossypiella</name>
    <dbReference type="NCBI Taxonomy" id="13191"/>
    <lineage>
        <taxon>Eukaryota</taxon>
        <taxon>Metazoa</taxon>
        <taxon>Ecdysozoa</taxon>
        <taxon>Arthropoda</taxon>
        <taxon>Hexapoda</taxon>
        <taxon>Insecta</taxon>
        <taxon>Pterygota</taxon>
        <taxon>Neoptera</taxon>
        <taxon>Endopterygota</taxon>
        <taxon>Lepidoptera</taxon>
        <taxon>Glossata</taxon>
        <taxon>Ditrysia</taxon>
        <taxon>Gelechioidea</taxon>
        <taxon>Gelechiidae</taxon>
        <taxon>Apatetrinae</taxon>
        <taxon>Pectinophora</taxon>
    </lineage>
</organism>